<evidence type="ECO:0000256" key="3">
    <source>
        <dbReference type="ARBA" id="ARBA00022989"/>
    </source>
</evidence>
<feature type="transmembrane region" description="Helical" evidence="5">
    <location>
        <begin position="245"/>
        <end position="264"/>
    </location>
</feature>
<feature type="transmembrane region" description="Helical" evidence="5">
    <location>
        <begin position="284"/>
        <end position="309"/>
    </location>
</feature>
<gene>
    <name evidence="7" type="ORF">BU23DRAFT_651736</name>
</gene>
<dbReference type="InterPro" id="IPR011701">
    <property type="entry name" value="MFS"/>
</dbReference>
<feature type="domain" description="Major facilitator superfamily (MFS) profile" evidence="6">
    <location>
        <begin position="39"/>
        <end position="477"/>
    </location>
</feature>
<keyword evidence="4 5" id="KW-0472">Membrane</keyword>
<evidence type="ECO:0000256" key="5">
    <source>
        <dbReference type="SAM" id="Phobius"/>
    </source>
</evidence>
<keyword evidence="8" id="KW-1185">Reference proteome</keyword>
<feature type="transmembrane region" description="Helical" evidence="5">
    <location>
        <begin position="74"/>
        <end position="96"/>
    </location>
</feature>
<dbReference type="PROSITE" id="PS50850">
    <property type="entry name" value="MFS"/>
    <property type="match status" value="1"/>
</dbReference>
<dbReference type="InterPro" id="IPR020846">
    <property type="entry name" value="MFS_dom"/>
</dbReference>
<dbReference type="EMBL" id="ML976705">
    <property type="protein sequence ID" value="KAF1969851.1"/>
    <property type="molecule type" value="Genomic_DNA"/>
</dbReference>
<name>A0A6A5UXY2_9PLEO</name>
<dbReference type="GO" id="GO:0022857">
    <property type="term" value="F:transmembrane transporter activity"/>
    <property type="evidence" value="ECO:0007669"/>
    <property type="project" value="InterPro"/>
</dbReference>
<feature type="transmembrane region" description="Helical" evidence="5">
    <location>
        <begin position="419"/>
        <end position="440"/>
    </location>
</feature>
<keyword evidence="3 5" id="KW-1133">Transmembrane helix</keyword>
<keyword evidence="2 5" id="KW-0812">Transmembrane</keyword>
<dbReference type="Pfam" id="PF07690">
    <property type="entry name" value="MFS_1"/>
    <property type="match status" value="1"/>
</dbReference>
<feature type="transmembrane region" description="Helical" evidence="5">
    <location>
        <begin position="321"/>
        <end position="341"/>
    </location>
</feature>
<comment type="subcellular location">
    <subcellularLocation>
        <location evidence="1">Membrane</location>
        <topology evidence="1">Multi-pass membrane protein</topology>
    </subcellularLocation>
</comment>
<evidence type="ECO:0000256" key="1">
    <source>
        <dbReference type="ARBA" id="ARBA00004141"/>
    </source>
</evidence>
<proteinExistence type="predicted"/>
<dbReference type="Proteomes" id="UP000800036">
    <property type="component" value="Unassembled WGS sequence"/>
</dbReference>
<organism evidence="7 8">
    <name type="scientific">Bimuria novae-zelandiae CBS 107.79</name>
    <dbReference type="NCBI Taxonomy" id="1447943"/>
    <lineage>
        <taxon>Eukaryota</taxon>
        <taxon>Fungi</taxon>
        <taxon>Dikarya</taxon>
        <taxon>Ascomycota</taxon>
        <taxon>Pezizomycotina</taxon>
        <taxon>Dothideomycetes</taxon>
        <taxon>Pleosporomycetidae</taxon>
        <taxon>Pleosporales</taxon>
        <taxon>Massarineae</taxon>
        <taxon>Didymosphaeriaceae</taxon>
        <taxon>Bimuria</taxon>
    </lineage>
</organism>
<feature type="transmembrane region" description="Helical" evidence="5">
    <location>
        <begin position="134"/>
        <end position="161"/>
    </location>
</feature>
<feature type="transmembrane region" description="Helical" evidence="5">
    <location>
        <begin position="36"/>
        <end position="62"/>
    </location>
</feature>
<dbReference type="PANTHER" id="PTHR23501">
    <property type="entry name" value="MAJOR FACILITATOR SUPERFAMILY"/>
    <property type="match status" value="1"/>
</dbReference>
<protein>
    <submittedName>
        <fullName evidence="7">MFS general substrate transporter</fullName>
    </submittedName>
</protein>
<dbReference type="SUPFAM" id="SSF103473">
    <property type="entry name" value="MFS general substrate transporter"/>
    <property type="match status" value="1"/>
</dbReference>
<feature type="transmembrane region" description="Helical" evidence="5">
    <location>
        <begin position="103"/>
        <end position="128"/>
    </location>
</feature>
<sequence length="477" mass="51321">MADYNKEQVNIRDEDLIPSTGLAADKTDGYPTGIRLFIIMTSLMLGTALMALDATIISVATPKISTQFAALDDVGWYGAAYSMLLTATTPIASNFYKYFAPKYVYLGSIFIFEVTISTVGSVLCAAAPTSPVFITGRAIAGIGAAGLIQGAFGILTYVCTLEKRPLFLRRVRWCFWINLPLGGVVFALILIFLQLHGVDDSTRKLPLALKLKKLDFPGVFLLIASVSCLFLALQEGGTTFPWSHARPIGLCVGFALIFIIFGLRQWQAGEDATVPMRYLKDHTVIWGSLYLFWDNMASYLTIYYIPFYFQAGLHQSPLRSGVSYMSFAVPQMIGLLAGGGITTATGHYMPIIVIAQILCAIGAGFLTTISTTTSTALWATFMVLCGLGLGLGVNVPHIAIQAVMETDNDVFVANGIASFFAQLGGSIGVPIGNAILINALKSSVPKHVPGIPSESHSLARLKTTSARFTPSLGSLYQ</sequence>
<evidence type="ECO:0000313" key="7">
    <source>
        <dbReference type="EMBL" id="KAF1969851.1"/>
    </source>
</evidence>
<dbReference type="Gene3D" id="1.20.1720.10">
    <property type="entry name" value="Multidrug resistance protein D"/>
    <property type="match status" value="1"/>
</dbReference>
<evidence type="ECO:0000256" key="2">
    <source>
        <dbReference type="ARBA" id="ARBA00022692"/>
    </source>
</evidence>
<feature type="transmembrane region" description="Helical" evidence="5">
    <location>
        <begin position="173"/>
        <end position="196"/>
    </location>
</feature>
<feature type="transmembrane region" description="Helical" evidence="5">
    <location>
        <begin position="216"/>
        <end position="233"/>
    </location>
</feature>
<dbReference type="Gene3D" id="1.20.1250.20">
    <property type="entry name" value="MFS general substrate transporter like domains"/>
    <property type="match status" value="1"/>
</dbReference>
<reference evidence="7" key="1">
    <citation type="journal article" date="2020" name="Stud. Mycol.">
        <title>101 Dothideomycetes genomes: a test case for predicting lifestyles and emergence of pathogens.</title>
        <authorList>
            <person name="Haridas S."/>
            <person name="Albert R."/>
            <person name="Binder M."/>
            <person name="Bloem J."/>
            <person name="Labutti K."/>
            <person name="Salamov A."/>
            <person name="Andreopoulos B."/>
            <person name="Baker S."/>
            <person name="Barry K."/>
            <person name="Bills G."/>
            <person name="Bluhm B."/>
            <person name="Cannon C."/>
            <person name="Castanera R."/>
            <person name="Culley D."/>
            <person name="Daum C."/>
            <person name="Ezra D."/>
            <person name="Gonzalez J."/>
            <person name="Henrissat B."/>
            <person name="Kuo A."/>
            <person name="Liang C."/>
            <person name="Lipzen A."/>
            <person name="Lutzoni F."/>
            <person name="Magnuson J."/>
            <person name="Mondo S."/>
            <person name="Nolan M."/>
            <person name="Ohm R."/>
            <person name="Pangilinan J."/>
            <person name="Park H.-J."/>
            <person name="Ramirez L."/>
            <person name="Alfaro M."/>
            <person name="Sun H."/>
            <person name="Tritt A."/>
            <person name="Yoshinaga Y."/>
            <person name="Zwiers L.-H."/>
            <person name="Turgeon B."/>
            <person name="Goodwin S."/>
            <person name="Spatafora J."/>
            <person name="Crous P."/>
            <person name="Grigoriev I."/>
        </authorList>
    </citation>
    <scope>NUCLEOTIDE SEQUENCE</scope>
    <source>
        <strain evidence="7">CBS 107.79</strain>
    </source>
</reference>
<dbReference type="AlphaFoldDB" id="A0A6A5UXY2"/>
<feature type="transmembrane region" description="Helical" evidence="5">
    <location>
        <begin position="347"/>
        <end position="369"/>
    </location>
</feature>
<evidence type="ECO:0000313" key="8">
    <source>
        <dbReference type="Proteomes" id="UP000800036"/>
    </source>
</evidence>
<dbReference type="PANTHER" id="PTHR23501:SF199">
    <property type="entry name" value="MFS EFFLUX TRANSPORTER INPD-RELATED"/>
    <property type="match status" value="1"/>
</dbReference>
<dbReference type="GO" id="GO:0005886">
    <property type="term" value="C:plasma membrane"/>
    <property type="evidence" value="ECO:0007669"/>
    <property type="project" value="TreeGrafter"/>
</dbReference>
<dbReference type="InterPro" id="IPR036259">
    <property type="entry name" value="MFS_trans_sf"/>
</dbReference>
<evidence type="ECO:0000259" key="6">
    <source>
        <dbReference type="PROSITE" id="PS50850"/>
    </source>
</evidence>
<feature type="transmembrane region" description="Helical" evidence="5">
    <location>
        <begin position="376"/>
        <end position="399"/>
    </location>
</feature>
<accession>A0A6A5UXY2</accession>
<dbReference type="OrthoDB" id="10021397at2759"/>
<evidence type="ECO:0000256" key="4">
    <source>
        <dbReference type="ARBA" id="ARBA00023136"/>
    </source>
</evidence>